<protein>
    <submittedName>
        <fullName evidence="1">Uncharacterized protein</fullName>
    </submittedName>
</protein>
<dbReference type="EMBL" id="BFAD01000005">
    <property type="protein sequence ID" value="GBE83902.1"/>
    <property type="molecule type" value="Genomic_DNA"/>
</dbReference>
<reference evidence="1 2" key="1">
    <citation type="journal article" date="2018" name="Sci. Rep.">
        <title>Genome sequence of the cauliflower mushroom Sparassis crispa (Hanabiratake) and its association with beneficial usage.</title>
        <authorList>
            <person name="Kiyama R."/>
            <person name="Furutani Y."/>
            <person name="Kawaguchi K."/>
            <person name="Nakanishi T."/>
        </authorList>
    </citation>
    <scope>NUCLEOTIDE SEQUENCE [LARGE SCALE GENOMIC DNA]</scope>
</reference>
<name>A0A401GNX1_9APHY</name>
<evidence type="ECO:0000313" key="2">
    <source>
        <dbReference type="Proteomes" id="UP000287166"/>
    </source>
</evidence>
<dbReference type="AlphaFoldDB" id="A0A401GNX1"/>
<dbReference type="GeneID" id="38780819"/>
<dbReference type="RefSeq" id="XP_027614815.1">
    <property type="nucleotide sequence ID" value="XM_027759014.1"/>
</dbReference>
<comment type="caution">
    <text evidence="1">The sequence shown here is derived from an EMBL/GenBank/DDBJ whole genome shotgun (WGS) entry which is preliminary data.</text>
</comment>
<gene>
    <name evidence="1" type="ORF">SCP_0509610</name>
</gene>
<accession>A0A401GNX1</accession>
<evidence type="ECO:0000313" key="1">
    <source>
        <dbReference type="EMBL" id="GBE83902.1"/>
    </source>
</evidence>
<dbReference type="Proteomes" id="UP000287166">
    <property type="component" value="Unassembled WGS sequence"/>
</dbReference>
<organism evidence="1 2">
    <name type="scientific">Sparassis crispa</name>
    <dbReference type="NCBI Taxonomy" id="139825"/>
    <lineage>
        <taxon>Eukaryota</taxon>
        <taxon>Fungi</taxon>
        <taxon>Dikarya</taxon>
        <taxon>Basidiomycota</taxon>
        <taxon>Agaricomycotina</taxon>
        <taxon>Agaricomycetes</taxon>
        <taxon>Polyporales</taxon>
        <taxon>Sparassidaceae</taxon>
        <taxon>Sparassis</taxon>
    </lineage>
</organism>
<keyword evidence="2" id="KW-1185">Reference proteome</keyword>
<proteinExistence type="predicted"/>
<dbReference type="InParanoid" id="A0A401GNX1"/>
<sequence length="68" mass="7961">MLLSKRTTGLLPTVTAQRSLPPEMHLFRKRRDWPRTRFSSIYRIPPWCLLGLNLTPVPLTDYPRQVAT</sequence>